<dbReference type="InterPro" id="IPR011701">
    <property type="entry name" value="MFS"/>
</dbReference>
<feature type="region of interest" description="Disordered" evidence="3">
    <location>
        <begin position="1"/>
        <end position="38"/>
    </location>
</feature>
<dbReference type="AlphaFoldDB" id="A0AAV5AIE3"/>
<dbReference type="InterPro" id="IPR036259">
    <property type="entry name" value="MFS_trans_sf"/>
</dbReference>
<evidence type="ECO:0000313" key="6">
    <source>
        <dbReference type="Proteomes" id="UP001050691"/>
    </source>
</evidence>
<feature type="transmembrane region" description="Helical" evidence="4">
    <location>
        <begin position="122"/>
        <end position="142"/>
    </location>
</feature>
<feature type="transmembrane region" description="Helical" evidence="4">
    <location>
        <begin position="68"/>
        <end position="89"/>
    </location>
</feature>
<feature type="transmembrane region" description="Helical" evidence="4">
    <location>
        <begin position="245"/>
        <end position="263"/>
    </location>
</feature>
<feature type="transmembrane region" description="Helical" evidence="4">
    <location>
        <begin position="269"/>
        <end position="288"/>
    </location>
</feature>
<keyword evidence="4" id="KW-0812">Transmembrane</keyword>
<evidence type="ECO:0000256" key="4">
    <source>
        <dbReference type="SAM" id="Phobius"/>
    </source>
</evidence>
<dbReference type="GO" id="GO:0016020">
    <property type="term" value="C:membrane"/>
    <property type="evidence" value="ECO:0007669"/>
    <property type="project" value="UniProtKB-SubCell"/>
</dbReference>
<name>A0AAV5AIE3_9AGAM</name>
<comment type="caution">
    <text evidence="5">The sequence shown here is derived from an EMBL/GenBank/DDBJ whole genome shotgun (WGS) entry which is preliminary data.</text>
</comment>
<proteinExistence type="inferred from homology"/>
<dbReference type="PANTHER" id="PTHR11360:SF315">
    <property type="entry name" value="TRANSPORTER MCH2-RELATED"/>
    <property type="match status" value="1"/>
</dbReference>
<comment type="similarity">
    <text evidence="2">Belongs to the major facilitator superfamily. Monocarboxylate porter (TC 2.A.1.13) family.</text>
</comment>
<evidence type="ECO:0000256" key="1">
    <source>
        <dbReference type="ARBA" id="ARBA00004141"/>
    </source>
</evidence>
<dbReference type="GO" id="GO:0022857">
    <property type="term" value="F:transmembrane transporter activity"/>
    <property type="evidence" value="ECO:0007669"/>
    <property type="project" value="InterPro"/>
</dbReference>
<comment type="subcellular location">
    <subcellularLocation>
        <location evidence="1">Membrane</location>
        <topology evidence="1">Multi-pass membrane protein</topology>
    </subcellularLocation>
</comment>
<dbReference type="Proteomes" id="UP001050691">
    <property type="component" value="Unassembled WGS sequence"/>
</dbReference>
<evidence type="ECO:0000256" key="3">
    <source>
        <dbReference type="SAM" id="MobiDB-lite"/>
    </source>
</evidence>
<feature type="compositionally biased region" description="Polar residues" evidence="3">
    <location>
        <begin position="29"/>
        <end position="38"/>
    </location>
</feature>
<dbReference type="EMBL" id="BPWL01000006">
    <property type="protein sequence ID" value="GJJ11710.1"/>
    <property type="molecule type" value="Genomic_DNA"/>
</dbReference>
<evidence type="ECO:0000313" key="5">
    <source>
        <dbReference type="EMBL" id="GJJ11710.1"/>
    </source>
</evidence>
<feature type="transmembrane region" description="Helical" evidence="4">
    <location>
        <begin position="180"/>
        <end position="200"/>
    </location>
</feature>
<dbReference type="InterPro" id="IPR050327">
    <property type="entry name" value="Proton-linked_MCT"/>
</dbReference>
<evidence type="ECO:0000256" key="2">
    <source>
        <dbReference type="ARBA" id="ARBA00006727"/>
    </source>
</evidence>
<organism evidence="5 6">
    <name type="scientific">Clathrus columnatus</name>
    <dbReference type="NCBI Taxonomy" id="1419009"/>
    <lineage>
        <taxon>Eukaryota</taxon>
        <taxon>Fungi</taxon>
        <taxon>Dikarya</taxon>
        <taxon>Basidiomycota</taxon>
        <taxon>Agaricomycotina</taxon>
        <taxon>Agaricomycetes</taxon>
        <taxon>Phallomycetidae</taxon>
        <taxon>Phallales</taxon>
        <taxon>Clathraceae</taxon>
        <taxon>Clathrus</taxon>
    </lineage>
</organism>
<dbReference type="SUPFAM" id="SSF103473">
    <property type="entry name" value="MFS general substrate transporter"/>
    <property type="match status" value="1"/>
</dbReference>
<keyword evidence="6" id="KW-1185">Reference proteome</keyword>
<gene>
    <name evidence="5" type="ORF">Clacol_005947</name>
</gene>
<reference evidence="5" key="1">
    <citation type="submission" date="2021-10" db="EMBL/GenBank/DDBJ databases">
        <title>De novo Genome Assembly of Clathrus columnatus (Basidiomycota, Fungi) Using Illumina and Nanopore Sequence Data.</title>
        <authorList>
            <person name="Ogiso-Tanaka E."/>
            <person name="Itagaki H."/>
            <person name="Hosoya T."/>
            <person name="Hosaka K."/>
        </authorList>
    </citation>
    <scope>NUCLEOTIDE SEQUENCE</scope>
    <source>
        <strain evidence="5">MO-923</strain>
    </source>
</reference>
<feature type="compositionally biased region" description="Basic and acidic residues" evidence="3">
    <location>
        <begin position="11"/>
        <end position="25"/>
    </location>
</feature>
<dbReference type="Pfam" id="PF07690">
    <property type="entry name" value="MFS_1"/>
    <property type="match status" value="1"/>
</dbReference>
<sequence length="405" mass="43996">MSSSSNLSVIQEKRVEEQMREKEEDLGSAESSMPQPNTDTPPDGGYGWVIVACLFLANVFPGSTDVDFAFIGGLAVGGAMMMAPFSNYLSKRYHFKIPLILGVVMYVLAQIFAGLSTRIWQLFLTQGLMFGMGLGLIFIPTAPLSNEWFSRKRAYATVSRSHMTQGRFEPIQYQLLWHPGFVWVWSWGCFAVTGYILALYTTATYATLGLGLSQSQAATIQSVIAAGQIVGRPLSGFAMDKGGRFNIATLWTFIAGLSCFVIWMVSRSFGVLVFFSLIQGMFGGIFWSSCSPLTTEAVGLKDLGSALSILWLTIVPSCILAEPIAIWLLQASQRQLGIFLPEENEGKVTGTTAGGISGAGSGDTRGAVVFEATIGFAGATFIVGSVLLYCAKRWKQGNWRLFIKT</sequence>
<protein>
    <submittedName>
        <fullName evidence="5">Uncharacterized protein</fullName>
    </submittedName>
</protein>
<feature type="transmembrane region" description="Helical" evidence="4">
    <location>
        <begin position="95"/>
        <end position="115"/>
    </location>
</feature>
<accession>A0AAV5AIE3</accession>
<feature type="transmembrane region" description="Helical" evidence="4">
    <location>
        <begin position="309"/>
        <end position="329"/>
    </location>
</feature>
<keyword evidence="4" id="KW-1133">Transmembrane helix</keyword>
<dbReference type="Gene3D" id="1.20.1250.20">
    <property type="entry name" value="MFS general substrate transporter like domains"/>
    <property type="match status" value="2"/>
</dbReference>
<keyword evidence="4" id="KW-0472">Membrane</keyword>
<feature type="transmembrane region" description="Helical" evidence="4">
    <location>
        <begin position="367"/>
        <end position="391"/>
    </location>
</feature>
<dbReference type="PANTHER" id="PTHR11360">
    <property type="entry name" value="MONOCARBOXYLATE TRANSPORTER"/>
    <property type="match status" value="1"/>
</dbReference>